<comment type="caution">
    <text evidence="1">The sequence shown here is derived from an EMBL/GenBank/DDBJ whole genome shotgun (WGS) entry which is preliminary data.</text>
</comment>
<dbReference type="Proteomes" id="UP000238605">
    <property type="component" value="Unassembled WGS sequence"/>
</dbReference>
<accession>A0A2S5SWI7</accession>
<proteinExistence type="predicted"/>
<evidence type="ECO:0000313" key="1">
    <source>
        <dbReference type="EMBL" id="PPE66937.1"/>
    </source>
</evidence>
<dbReference type="EMBL" id="PSNX01000004">
    <property type="protein sequence ID" value="PPE66937.1"/>
    <property type="molecule type" value="Genomic_DNA"/>
</dbReference>
<gene>
    <name evidence="1" type="ORF">C1704_05615</name>
</gene>
<protein>
    <submittedName>
        <fullName evidence="1">Uncharacterized protein</fullName>
    </submittedName>
</protein>
<keyword evidence="2" id="KW-1185">Reference proteome</keyword>
<organism evidence="1 2">
    <name type="scientific">Caldimonas caldifontis</name>
    <dbReference type="NCBI Taxonomy" id="1452508"/>
    <lineage>
        <taxon>Bacteria</taxon>
        <taxon>Pseudomonadati</taxon>
        <taxon>Pseudomonadota</taxon>
        <taxon>Betaproteobacteria</taxon>
        <taxon>Burkholderiales</taxon>
        <taxon>Sphaerotilaceae</taxon>
        <taxon>Caldimonas</taxon>
    </lineage>
</organism>
<dbReference type="RefSeq" id="WP_104301763.1">
    <property type="nucleotide sequence ID" value="NZ_PSNX01000004.1"/>
</dbReference>
<name>A0A2S5SWI7_9BURK</name>
<dbReference type="AlphaFoldDB" id="A0A2S5SWI7"/>
<sequence>MFKLLGAVLAVYVCHALPGCRVLGWLTAVPPLSWFAELAYRLFLPLRPALQRGVQHLTREAQVRE</sequence>
<evidence type="ECO:0000313" key="2">
    <source>
        <dbReference type="Proteomes" id="UP000238605"/>
    </source>
</evidence>
<reference evidence="1 2" key="1">
    <citation type="submission" date="2018-02" db="EMBL/GenBank/DDBJ databases">
        <title>Reclassifiation of [Polyangium] brachysporum DSM 7029 as Guopingzhaonella breviflexa gen. nov., sp. nov., a member of the family Comamonadaceae.</title>
        <authorList>
            <person name="Tang B."/>
        </authorList>
    </citation>
    <scope>NUCLEOTIDE SEQUENCE [LARGE SCALE GENOMIC DNA]</scope>
    <source>
        <strain evidence="1 2">BCRC 80649</strain>
    </source>
</reference>
<dbReference type="OrthoDB" id="5294764at2"/>